<dbReference type="InterPro" id="IPR011711">
    <property type="entry name" value="GntR_C"/>
</dbReference>
<dbReference type="PROSITE" id="PS50949">
    <property type="entry name" value="HTH_GNTR"/>
    <property type="match status" value="1"/>
</dbReference>
<name>A0A1H4MPT0_9HYPH</name>
<sequence>MSKREIRNGLSERLRADIAAGFYRPGEWLRLVDLEERYGVGRFDVRQALARLASGHMVSHVPNRGYRVAETDRRQRDELTDARLMLEVPAALLVIEQASEEDVANIEAAALAFDDALEAVPYPEAQKLNHAFHHAFYACCGNRTLIDLIHELRERNLPGEWNQWAMPAKARSSSLDHLEMVEALKTHDRERMTEVVTRHLTRWREAPSEQR</sequence>
<dbReference type="PANTHER" id="PTHR43537">
    <property type="entry name" value="TRANSCRIPTIONAL REGULATOR, GNTR FAMILY"/>
    <property type="match status" value="1"/>
</dbReference>
<keyword evidence="1" id="KW-0805">Transcription regulation</keyword>
<dbReference type="InterPro" id="IPR036388">
    <property type="entry name" value="WH-like_DNA-bd_sf"/>
</dbReference>
<evidence type="ECO:0000256" key="2">
    <source>
        <dbReference type="ARBA" id="ARBA00023125"/>
    </source>
</evidence>
<proteinExistence type="predicted"/>
<dbReference type="SUPFAM" id="SSF46785">
    <property type="entry name" value="Winged helix' DNA-binding domain"/>
    <property type="match status" value="1"/>
</dbReference>
<dbReference type="PANTHER" id="PTHR43537:SF5">
    <property type="entry name" value="UXU OPERON TRANSCRIPTIONAL REGULATOR"/>
    <property type="match status" value="1"/>
</dbReference>
<dbReference type="GO" id="GO:0003677">
    <property type="term" value="F:DNA binding"/>
    <property type="evidence" value="ECO:0007669"/>
    <property type="project" value="UniProtKB-KW"/>
</dbReference>
<organism evidence="5 6">
    <name type="scientific">Nitratireductor aquibiodomus</name>
    <dbReference type="NCBI Taxonomy" id="204799"/>
    <lineage>
        <taxon>Bacteria</taxon>
        <taxon>Pseudomonadati</taxon>
        <taxon>Pseudomonadota</taxon>
        <taxon>Alphaproteobacteria</taxon>
        <taxon>Hyphomicrobiales</taxon>
        <taxon>Phyllobacteriaceae</taxon>
        <taxon>Nitratireductor</taxon>
    </lineage>
</organism>
<dbReference type="Pfam" id="PF00392">
    <property type="entry name" value="GntR"/>
    <property type="match status" value="1"/>
</dbReference>
<dbReference type="SUPFAM" id="SSF48008">
    <property type="entry name" value="GntR ligand-binding domain-like"/>
    <property type="match status" value="1"/>
</dbReference>
<keyword evidence="3" id="KW-0804">Transcription</keyword>
<evidence type="ECO:0000256" key="1">
    <source>
        <dbReference type="ARBA" id="ARBA00023015"/>
    </source>
</evidence>
<keyword evidence="6" id="KW-1185">Reference proteome</keyword>
<keyword evidence="2 5" id="KW-0238">DNA-binding</keyword>
<accession>A0A1H4MPT0</accession>
<protein>
    <submittedName>
        <fullName evidence="5">DNA-binding transcriptional regulator, GntR family</fullName>
    </submittedName>
</protein>
<dbReference type="Pfam" id="PF07729">
    <property type="entry name" value="FCD"/>
    <property type="match status" value="1"/>
</dbReference>
<dbReference type="Proteomes" id="UP000199064">
    <property type="component" value="Unassembled WGS sequence"/>
</dbReference>
<reference evidence="6" key="1">
    <citation type="submission" date="2016-10" db="EMBL/GenBank/DDBJ databases">
        <authorList>
            <person name="Varghese N."/>
            <person name="Submissions S."/>
        </authorList>
    </citation>
    <scope>NUCLEOTIDE SEQUENCE [LARGE SCALE GENOMIC DNA]</scope>
    <source>
        <strain evidence="6">ES.061</strain>
    </source>
</reference>
<dbReference type="RefSeq" id="WP_007009455.1">
    <property type="nucleotide sequence ID" value="NZ_FNSL01000001.1"/>
</dbReference>
<feature type="domain" description="HTH gntR-type" evidence="4">
    <location>
        <begin position="4"/>
        <end position="71"/>
    </location>
</feature>
<dbReference type="InterPro" id="IPR000524">
    <property type="entry name" value="Tscrpt_reg_HTH_GntR"/>
</dbReference>
<dbReference type="AlphaFoldDB" id="A0A1H4MPT0"/>
<dbReference type="SMART" id="SM00895">
    <property type="entry name" value="FCD"/>
    <property type="match status" value="1"/>
</dbReference>
<dbReference type="SMART" id="SM00345">
    <property type="entry name" value="HTH_GNTR"/>
    <property type="match status" value="1"/>
</dbReference>
<dbReference type="InterPro" id="IPR008920">
    <property type="entry name" value="TF_FadR/GntR_C"/>
</dbReference>
<dbReference type="Gene3D" id="1.20.120.530">
    <property type="entry name" value="GntR ligand-binding domain-like"/>
    <property type="match status" value="1"/>
</dbReference>
<evidence type="ECO:0000259" key="4">
    <source>
        <dbReference type="PROSITE" id="PS50949"/>
    </source>
</evidence>
<dbReference type="EMBL" id="FNSL01000001">
    <property type="protein sequence ID" value="SEB85036.1"/>
    <property type="molecule type" value="Genomic_DNA"/>
</dbReference>
<evidence type="ECO:0000256" key="3">
    <source>
        <dbReference type="ARBA" id="ARBA00023163"/>
    </source>
</evidence>
<dbReference type="Gene3D" id="1.10.10.10">
    <property type="entry name" value="Winged helix-like DNA-binding domain superfamily/Winged helix DNA-binding domain"/>
    <property type="match status" value="1"/>
</dbReference>
<evidence type="ECO:0000313" key="5">
    <source>
        <dbReference type="EMBL" id="SEB85036.1"/>
    </source>
</evidence>
<dbReference type="GO" id="GO:0003700">
    <property type="term" value="F:DNA-binding transcription factor activity"/>
    <property type="evidence" value="ECO:0007669"/>
    <property type="project" value="InterPro"/>
</dbReference>
<dbReference type="InterPro" id="IPR036390">
    <property type="entry name" value="WH_DNA-bd_sf"/>
</dbReference>
<evidence type="ECO:0000313" key="6">
    <source>
        <dbReference type="Proteomes" id="UP000199064"/>
    </source>
</evidence>
<gene>
    <name evidence="5" type="ORF">SAMN05216452_3419</name>
</gene>